<sequence>MAKSQFQYAAFLALFVFFLIVSTDMQVAESRNSRSNIGCEKSSVTWSGPCFDTDGCNNQCINWEHAIHGACHMDWLGPACYCYFC</sequence>
<gene>
    <name evidence="6" type="ORF">T459_32069</name>
</gene>
<keyword evidence="2" id="KW-0964">Secreted</keyword>
<keyword evidence="7" id="KW-1185">Reference proteome</keyword>
<evidence type="ECO:0000256" key="1">
    <source>
        <dbReference type="ARBA" id="ARBA00004613"/>
    </source>
</evidence>
<dbReference type="GO" id="GO:0006952">
    <property type="term" value="P:defense response"/>
    <property type="evidence" value="ECO:0000318"/>
    <property type="project" value="GO_Central"/>
</dbReference>
<protein>
    <submittedName>
        <fullName evidence="6">Defensin-like protein 1</fullName>
    </submittedName>
</protein>
<comment type="caution">
    <text evidence="6">The sequence shown here is derived from an EMBL/GenBank/DDBJ whole genome shotgun (WGS) entry which is preliminary data.</text>
</comment>
<evidence type="ECO:0000313" key="7">
    <source>
        <dbReference type="Proteomes" id="UP000222542"/>
    </source>
</evidence>
<accession>A0A1U8FEJ7</accession>
<dbReference type="EMBL" id="AYRZ02000019">
    <property type="protein sequence ID" value="PHT64086.1"/>
    <property type="molecule type" value="Genomic_DNA"/>
</dbReference>
<dbReference type="OrthoDB" id="1851987at2759"/>
<dbReference type="SMR" id="A0A1U8FEJ7"/>
<dbReference type="PANTHER" id="PTHR33147:SF101">
    <property type="entry name" value="DEFENSIN-LIKE PROTEIN 13"/>
    <property type="match status" value="1"/>
</dbReference>
<feature type="domain" description="Knottins-like" evidence="5">
    <location>
        <begin position="38"/>
        <end position="85"/>
    </location>
</feature>
<dbReference type="Pfam" id="PF00304">
    <property type="entry name" value="Gamma-thionin"/>
    <property type="match status" value="1"/>
</dbReference>
<feature type="chain" id="PRO_5030035440" evidence="4">
    <location>
        <begin position="31"/>
        <end position="85"/>
    </location>
</feature>
<dbReference type="OMA" id="CINWEHA"/>
<name>A0A1U8FEJ7_CAPAN</name>
<dbReference type="PANTHER" id="PTHR33147">
    <property type="entry name" value="DEFENSIN-LIKE PROTEIN 1"/>
    <property type="match status" value="1"/>
</dbReference>
<keyword evidence="4" id="KW-0732">Signal</keyword>
<dbReference type="Gramene" id="PHT64086">
    <property type="protein sequence ID" value="PHT64086"/>
    <property type="gene ID" value="T459_32069"/>
</dbReference>
<reference evidence="6 7" key="1">
    <citation type="journal article" date="2014" name="Nat. Genet.">
        <title>Genome sequence of the hot pepper provides insights into the evolution of pungency in Capsicum species.</title>
        <authorList>
            <person name="Kim S."/>
            <person name="Park M."/>
            <person name="Yeom S.I."/>
            <person name="Kim Y.M."/>
            <person name="Lee J.M."/>
            <person name="Lee H.A."/>
            <person name="Seo E."/>
            <person name="Choi J."/>
            <person name="Cheong K."/>
            <person name="Kim K.T."/>
            <person name="Jung K."/>
            <person name="Lee G.W."/>
            <person name="Oh S.K."/>
            <person name="Bae C."/>
            <person name="Kim S.B."/>
            <person name="Lee H.Y."/>
            <person name="Kim S.Y."/>
            <person name="Kim M.S."/>
            <person name="Kang B.C."/>
            <person name="Jo Y.D."/>
            <person name="Yang H.B."/>
            <person name="Jeong H.J."/>
            <person name="Kang W.H."/>
            <person name="Kwon J.K."/>
            <person name="Shin C."/>
            <person name="Lim J.Y."/>
            <person name="Park J.H."/>
            <person name="Huh J.H."/>
            <person name="Kim J.S."/>
            <person name="Kim B.D."/>
            <person name="Cohen O."/>
            <person name="Paran I."/>
            <person name="Suh M.C."/>
            <person name="Lee S.B."/>
            <person name="Kim Y.K."/>
            <person name="Shin Y."/>
            <person name="Noh S.J."/>
            <person name="Park J."/>
            <person name="Seo Y.S."/>
            <person name="Kwon S.Y."/>
            <person name="Kim H.A."/>
            <person name="Park J.M."/>
            <person name="Kim H.J."/>
            <person name="Choi S.B."/>
            <person name="Bosland P.W."/>
            <person name="Reeves G."/>
            <person name="Jo S.H."/>
            <person name="Lee B.W."/>
            <person name="Cho H.T."/>
            <person name="Choi H.S."/>
            <person name="Lee M.S."/>
            <person name="Yu Y."/>
            <person name="Do Choi Y."/>
            <person name="Park B.S."/>
            <person name="van Deynze A."/>
            <person name="Ashrafi H."/>
            <person name="Hill T."/>
            <person name="Kim W.T."/>
            <person name="Pai H.S."/>
            <person name="Ahn H.K."/>
            <person name="Yeam I."/>
            <person name="Giovannoni J.J."/>
            <person name="Rose J.K."/>
            <person name="Sorensen I."/>
            <person name="Lee S.J."/>
            <person name="Kim R.W."/>
            <person name="Choi I.Y."/>
            <person name="Choi B.S."/>
            <person name="Lim J.S."/>
            <person name="Lee Y.H."/>
            <person name="Choi D."/>
        </authorList>
    </citation>
    <scope>NUCLEOTIDE SEQUENCE [LARGE SCALE GENOMIC DNA]</scope>
    <source>
        <strain evidence="7">cv. CM334</strain>
    </source>
</reference>
<feature type="signal peptide" evidence="4">
    <location>
        <begin position="1"/>
        <end position="30"/>
    </location>
</feature>
<proteinExistence type="predicted"/>
<evidence type="ECO:0000256" key="3">
    <source>
        <dbReference type="ARBA" id="ARBA00023157"/>
    </source>
</evidence>
<reference evidence="6 7" key="2">
    <citation type="journal article" date="2017" name="Genome Biol.">
        <title>New reference genome sequences of hot pepper reveal the massive evolution of plant disease-resistance genes by retroduplication.</title>
        <authorList>
            <person name="Kim S."/>
            <person name="Park J."/>
            <person name="Yeom S.I."/>
            <person name="Kim Y.M."/>
            <person name="Seo E."/>
            <person name="Kim K.T."/>
            <person name="Kim M.S."/>
            <person name="Lee J.M."/>
            <person name="Cheong K."/>
            <person name="Shin H.S."/>
            <person name="Kim S.B."/>
            <person name="Han K."/>
            <person name="Lee J."/>
            <person name="Park M."/>
            <person name="Lee H.A."/>
            <person name="Lee H.Y."/>
            <person name="Lee Y."/>
            <person name="Oh S."/>
            <person name="Lee J.H."/>
            <person name="Choi E."/>
            <person name="Choi E."/>
            <person name="Lee S.E."/>
            <person name="Jeon J."/>
            <person name="Kim H."/>
            <person name="Choi G."/>
            <person name="Song H."/>
            <person name="Lee J."/>
            <person name="Lee S.C."/>
            <person name="Kwon J.K."/>
            <person name="Lee H.Y."/>
            <person name="Koo N."/>
            <person name="Hong Y."/>
            <person name="Kim R.W."/>
            <person name="Kang W.H."/>
            <person name="Huh J.H."/>
            <person name="Kang B.C."/>
            <person name="Yang T.J."/>
            <person name="Lee Y.H."/>
            <person name="Bennetzen J.L."/>
            <person name="Choi D."/>
        </authorList>
    </citation>
    <scope>NUCLEOTIDE SEQUENCE [LARGE SCALE GENOMIC DNA]</scope>
    <source>
        <strain evidence="7">cv. CM334</strain>
    </source>
</reference>
<evidence type="ECO:0000259" key="5">
    <source>
        <dbReference type="SMART" id="SM00505"/>
    </source>
</evidence>
<keyword evidence="3" id="KW-1015">Disulfide bond</keyword>
<dbReference type="KEGG" id="cann:107857306"/>
<dbReference type="Gene3D" id="3.30.30.10">
    <property type="entry name" value="Knottin, scorpion toxin-like"/>
    <property type="match status" value="1"/>
</dbReference>
<evidence type="ECO:0000256" key="2">
    <source>
        <dbReference type="ARBA" id="ARBA00022525"/>
    </source>
</evidence>
<dbReference type="InterPro" id="IPR036574">
    <property type="entry name" value="Scorpion_toxin-like_sf"/>
</dbReference>
<dbReference type="SUPFAM" id="SSF57095">
    <property type="entry name" value="Scorpion toxin-like"/>
    <property type="match status" value="1"/>
</dbReference>
<evidence type="ECO:0000256" key="4">
    <source>
        <dbReference type="SAM" id="SignalP"/>
    </source>
</evidence>
<evidence type="ECO:0000313" key="6">
    <source>
        <dbReference type="EMBL" id="PHT64086.1"/>
    </source>
</evidence>
<dbReference type="InterPro" id="IPR003614">
    <property type="entry name" value="Knottins"/>
</dbReference>
<dbReference type="GO" id="GO:0005576">
    <property type="term" value="C:extracellular region"/>
    <property type="evidence" value="ECO:0007669"/>
    <property type="project" value="UniProtKB-SubCell"/>
</dbReference>
<dbReference type="CDD" id="cd00107">
    <property type="entry name" value="Knot1"/>
    <property type="match status" value="1"/>
</dbReference>
<comment type="subcellular location">
    <subcellularLocation>
        <location evidence="1">Secreted</location>
    </subcellularLocation>
</comment>
<organism evidence="6 7">
    <name type="scientific">Capsicum annuum</name>
    <name type="common">Capsicum pepper</name>
    <dbReference type="NCBI Taxonomy" id="4072"/>
    <lineage>
        <taxon>Eukaryota</taxon>
        <taxon>Viridiplantae</taxon>
        <taxon>Streptophyta</taxon>
        <taxon>Embryophyta</taxon>
        <taxon>Tracheophyta</taxon>
        <taxon>Spermatophyta</taxon>
        <taxon>Magnoliopsida</taxon>
        <taxon>eudicotyledons</taxon>
        <taxon>Gunneridae</taxon>
        <taxon>Pentapetalae</taxon>
        <taxon>asterids</taxon>
        <taxon>lamiids</taxon>
        <taxon>Solanales</taxon>
        <taxon>Solanaceae</taxon>
        <taxon>Solanoideae</taxon>
        <taxon>Capsiceae</taxon>
        <taxon>Capsicum</taxon>
    </lineage>
</organism>
<dbReference type="SMART" id="SM00505">
    <property type="entry name" value="Knot1"/>
    <property type="match status" value="1"/>
</dbReference>
<dbReference type="AlphaFoldDB" id="A0A1U8FEJ7"/>
<dbReference type="Proteomes" id="UP000222542">
    <property type="component" value="Unassembled WGS sequence"/>
</dbReference>